<proteinExistence type="predicted"/>
<accession>A0A5K8A0F8</accession>
<dbReference type="Proteomes" id="UP000425960">
    <property type="component" value="Chromosome"/>
</dbReference>
<protein>
    <submittedName>
        <fullName evidence="1">Uncharacterized protein</fullName>
    </submittedName>
</protein>
<dbReference type="KEGG" id="dov:DSCO28_63860"/>
<dbReference type="RefSeq" id="WP_155325299.1">
    <property type="nucleotide sequence ID" value="NZ_AP021876.1"/>
</dbReference>
<dbReference type="AlphaFoldDB" id="A0A5K8A0F8"/>
<gene>
    <name evidence="1" type="ORF">DSCO28_63860</name>
</gene>
<evidence type="ECO:0000313" key="2">
    <source>
        <dbReference type="Proteomes" id="UP000425960"/>
    </source>
</evidence>
<dbReference type="EMBL" id="AP021876">
    <property type="protein sequence ID" value="BBO85820.1"/>
    <property type="molecule type" value="Genomic_DNA"/>
</dbReference>
<reference evidence="1 2" key="1">
    <citation type="submission" date="2019-11" db="EMBL/GenBank/DDBJ databases">
        <title>Comparative genomics of hydrocarbon-degrading Desulfosarcina strains.</title>
        <authorList>
            <person name="Watanabe M."/>
            <person name="Kojima H."/>
            <person name="Fukui M."/>
        </authorList>
    </citation>
    <scope>NUCLEOTIDE SEQUENCE [LARGE SCALE GENOMIC DNA]</scope>
    <source>
        <strain evidence="1 2">28bB2T</strain>
    </source>
</reference>
<name>A0A5K8A0F8_9BACT</name>
<sequence>MNLEIVWRLIRRDDGKTLWRESIQTYDDGFFPLGNASSKSYDKTKAIERAARQNISLAIERMSEF</sequence>
<evidence type="ECO:0000313" key="1">
    <source>
        <dbReference type="EMBL" id="BBO85820.1"/>
    </source>
</evidence>
<organism evidence="1 2">
    <name type="scientific">Desulfosarcina ovata subsp. sediminis</name>
    <dbReference type="NCBI Taxonomy" id="885957"/>
    <lineage>
        <taxon>Bacteria</taxon>
        <taxon>Pseudomonadati</taxon>
        <taxon>Thermodesulfobacteriota</taxon>
        <taxon>Desulfobacteria</taxon>
        <taxon>Desulfobacterales</taxon>
        <taxon>Desulfosarcinaceae</taxon>
        <taxon>Desulfosarcina</taxon>
    </lineage>
</organism>